<keyword evidence="3" id="KW-1185">Reference proteome</keyword>
<feature type="domain" description="Chorismate-utilising enzyme C-terminal" evidence="1">
    <location>
        <begin position="131"/>
        <end position="394"/>
    </location>
</feature>
<protein>
    <submittedName>
        <fullName evidence="2">Aminodeoxychorismate synthase component I</fullName>
        <ecNumber evidence="2">2.6.1.85</ecNumber>
    </submittedName>
</protein>
<dbReference type="Proteomes" id="UP001629214">
    <property type="component" value="Unassembled WGS sequence"/>
</dbReference>
<dbReference type="Pfam" id="PF00425">
    <property type="entry name" value="Chorismate_bind"/>
    <property type="match status" value="1"/>
</dbReference>
<dbReference type="InterPro" id="IPR015890">
    <property type="entry name" value="Chorismate_C"/>
</dbReference>
<keyword evidence="2" id="KW-0808">Transferase</keyword>
<dbReference type="SUPFAM" id="SSF56322">
    <property type="entry name" value="ADC synthase"/>
    <property type="match status" value="1"/>
</dbReference>
<dbReference type="Gene3D" id="3.60.120.10">
    <property type="entry name" value="Anthranilate synthase"/>
    <property type="match status" value="1"/>
</dbReference>
<dbReference type="RefSeq" id="WP_408169574.1">
    <property type="nucleotide sequence ID" value="NZ_JAQQFR010000013.1"/>
</dbReference>
<dbReference type="InterPro" id="IPR043132">
    <property type="entry name" value="BCAT-like_C"/>
</dbReference>
<evidence type="ECO:0000259" key="1">
    <source>
        <dbReference type="Pfam" id="PF00425"/>
    </source>
</evidence>
<dbReference type="Gene3D" id="3.30.470.10">
    <property type="match status" value="1"/>
</dbReference>
<dbReference type="GO" id="GO:0046820">
    <property type="term" value="F:4-amino-4-deoxychorismate synthase activity"/>
    <property type="evidence" value="ECO:0007669"/>
    <property type="project" value="UniProtKB-EC"/>
</dbReference>
<dbReference type="InterPro" id="IPR001544">
    <property type="entry name" value="Aminotrans_IV"/>
</dbReference>
<dbReference type="InterPro" id="IPR005802">
    <property type="entry name" value="ADC_synth_comp_1"/>
</dbReference>
<organism evidence="2 3">
    <name type="scientific">Herbaspirillum rhizosphaerae</name>
    <dbReference type="NCBI Taxonomy" id="346179"/>
    <lineage>
        <taxon>Bacteria</taxon>
        <taxon>Pseudomonadati</taxon>
        <taxon>Pseudomonadota</taxon>
        <taxon>Betaproteobacteria</taxon>
        <taxon>Burkholderiales</taxon>
        <taxon>Oxalobacteraceae</taxon>
        <taxon>Herbaspirillum</taxon>
    </lineage>
</organism>
<dbReference type="InterPro" id="IPR036038">
    <property type="entry name" value="Aminotransferase-like"/>
</dbReference>
<dbReference type="EMBL" id="JAQQFR010000013">
    <property type="protein sequence ID" value="MFL9880547.1"/>
    <property type="molecule type" value="Genomic_DNA"/>
</dbReference>
<dbReference type="PANTHER" id="PTHR11236:SF50">
    <property type="entry name" value="AMINODEOXYCHORISMATE SYNTHASE COMPONENT 1"/>
    <property type="match status" value="1"/>
</dbReference>
<proteinExistence type="predicted"/>
<dbReference type="PRINTS" id="PR00095">
    <property type="entry name" value="ANTSNTHASEI"/>
</dbReference>
<evidence type="ECO:0000313" key="3">
    <source>
        <dbReference type="Proteomes" id="UP001629214"/>
    </source>
</evidence>
<dbReference type="PANTHER" id="PTHR11236">
    <property type="entry name" value="AMINOBENZOATE/ANTHRANILATE SYNTHASE"/>
    <property type="match status" value="1"/>
</dbReference>
<comment type="caution">
    <text evidence="2">The sequence shown here is derived from an EMBL/GenBank/DDBJ whole genome shotgun (WGS) entry which is preliminary data.</text>
</comment>
<reference evidence="2 3" key="1">
    <citation type="journal article" date="2024" name="Chem. Sci.">
        <title>Discovery of megapolipeptins by genome mining of a Burkholderiales bacteria collection.</title>
        <authorList>
            <person name="Paulo B.S."/>
            <person name="Recchia M.J.J."/>
            <person name="Lee S."/>
            <person name="Fergusson C.H."/>
            <person name="Romanowski S.B."/>
            <person name="Hernandez A."/>
            <person name="Krull N."/>
            <person name="Liu D.Y."/>
            <person name="Cavanagh H."/>
            <person name="Bos A."/>
            <person name="Gray C.A."/>
            <person name="Murphy B.T."/>
            <person name="Linington R.G."/>
            <person name="Eustaquio A.S."/>
        </authorList>
    </citation>
    <scope>NUCLEOTIDE SEQUENCE [LARGE SCALE GENOMIC DNA]</scope>
    <source>
        <strain evidence="2 3">RL21-008-BIB-B</strain>
    </source>
</reference>
<dbReference type="Gene3D" id="3.20.10.10">
    <property type="entry name" value="D-amino Acid Aminotransferase, subunit A, domain 2"/>
    <property type="match status" value="1"/>
</dbReference>
<keyword evidence="2" id="KW-0032">Aminotransferase</keyword>
<evidence type="ECO:0000313" key="2">
    <source>
        <dbReference type="EMBL" id="MFL9880547.1"/>
    </source>
</evidence>
<dbReference type="InterPro" id="IPR019999">
    <property type="entry name" value="Anth_synth_I-like"/>
</dbReference>
<accession>A0ABW8ZCA4</accession>
<dbReference type="SUPFAM" id="SSF56752">
    <property type="entry name" value="D-aminoacid aminotransferase-like PLP-dependent enzymes"/>
    <property type="match status" value="1"/>
</dbReference>
<sequence>MMQSPCFALLDDNDVRAATPRSRLYTGYHSTLSCRSTAELPVMLAEMEKAIQDGLYAVSLLHYELGAGLHGIDRRPAAKNAEPAQAEILLFRQREFLSAAETNTWLQEQANAEVASASGVANVRASVDEGQFTHDIARIRDYIAAGDTYQVNYTYRLHFDVYGAPTALYNKLRARQPVPYGAFIRLPDQRCILSFSPELFVRHEHGTLHAQPMKGTARASGDAKDDALRADALSNDEKNRAENLMIVDLLRNDLGRIAVNGSVAVPHLFAVERFGEVLQMTSTITAQLHPDATLAELFAALYPCGSITGAPKRRTMQIIRELESTPRGLYTGAIGWFDAAADDIAIGDFCMSVPIRTLVLQAPQDGVRSGEMGVGAGIVYDSNAADEYAECKLKASFLTGLESDFSLFETIYATQEDGCRHLDRHLQRLQGSASYFNFLYDEAAIRNALKEACAKLPSAMPHRLRLDLHRDGALCLQQGTLSALTEPLKVFVSPIKTTSNDLFLRHKTSIRTIYDDAWKTAERHGGFDMLFFNERDELTEGGRSSIFVKLDGRWLTPPLSAGVLPGIMREVLLADPDLAASEANITRAELARAEEIVVCNALRGMLRAQLTDMQA</sequence>
<dbReference type="EC" id="2.6.1.85" evidence="2"/>
<dbReference type="InterPro" id="IPR043131">
    <property type="entry name" value="BCAT-like_N"/>
</dbReference>
<name>A0ABW8ZCA4_9BURK</name>
<gene>
    <name evidence="2" type="primary">pabB</name>
    <name evidence="2" type="ORF">PQR63_19270</name>
</gene>
<dbReference type="Pfam" id="PF01063">
    <property type="entry name" value="Aminotran_4"/>
    <property type="match status" value="1"/>
</dbReference>
<dbReference type="NCBIfam" id="TIGR00553">
    <property type="entry name" value="pabB"/>
    <property type="match status" value="1"/>
</dbReference>
<dbReference type="InterPro" id="IPR005801">
    <property type="entry name" value="ADC_synthase"/>
</dbReference>